<keyword evidence="5 9" id="KW-0829">Tyrosine-protein kinase</keyword>
<dbReference type="InterPro" id="IPR020635">
    <property type="entry name" value="Tyr_kinase_cat_dom"/>
</dbReference>
<keyword evidence="3 9" id="KW-0418">Kinase</keyword>
<keyword evidence="4 8" id="KW-0067">ATP-binding</keyword>
<evidence type="ECO:0000259" key="12">
    <source>
        <dbReference type="PROSITE" id="PS50011"/>
    </source>
</evidence>
<dbReference type="InterPro" id="IPR008266">
    <property type="entry name" value="Tyr_kinase_AS"/>
</dbReference>
<accession>A0A0K0FN46</accession>
<keyword evidence="7" id="KW-0727">SH2 domain</keyword>
<sequence>MVKQNKTSNANKSFEEKNATIIASINDPVINELIKQPYYHGFLPREDINKMLKKCGDFLVRLSEPVPGKERAYILSVRIKPQKGSVTITRCLNHFVIKKTPDNKYQISKAAFKSVVELIKHYSESKKTVSCGNDILLKNPVGKQPWEFCHSQIKVTKKLGEGAFAEVHLGTYDEAFSGRTKDVAIKLAKLEKLTKDQIKEIMKEARLMRKFDHPNVVRLFGIAAGQEPLMLIMELCTNGALDKYLQKNTLDTDRKMNMCCGAAFGIEYLHSLKIIHRDIAARNCLYGGDGQVKISDFGMSVEGTHYKMDPKCRVPVKWCSPETIVSKVYYTESDVYAYGIMVWEIFNNGTEPYSSFSNYEFIIKVIKEDYKMSFPDEMPKNLKDCILKRCWEKNPKERASMSEVVECLQRETGICRYEAEKEQIIDDIESKSAHEQRQSNTIDKTLEVP</sequence>
<dbReference type="Gene3D" id="1.10.510.10">
    <property type="entry name" value="Transferase(Phosphotransferase) domain 1"/>
    <property type="match status" value="1"/>
</dbReference>
<comment type="catalytic activity">
    <reaction evidence="6 9">
        <text>L-tyrosyl-[protein] + ATP = O-phospho-L-tyrosyl-[protein] + ADP + H(+)</text>
        <dbReference type="Rhea" id="RHEA:10596"/>
        <dbReference type="Rhea" id="RHEA-COMP:10136"/>
        <dbReference type="Rhea" id="RHEA-COMP:20101"/>
        <dbReference type="ChEBI" id="CHEBI:15378"/>
        <dbReference type="ChEBI" id="CHEBI:30616"/>
        <dbReference type="ChEBI" id="CHEBI:46858"/>
        <dbReference type="ChEBI" id="CHEBI:61978"/>
        <dbReference type="ChEBI" id="CHEBI:456216"/>
        <dbReference type="EC" id="2.7.10.2"/>
    </reaction>
</comment>
<dbReference type="InterPro" id="IPR036860">
    <property type="entry name" value="SH2_dom_sf"/>
</dbReference>
<feature type="binding site" evidence="8">
    <location>
        <position position="186"/>
    </location>
    <ligand>
        <name>ATP</name>
        <dbReference type="ChEBI" id="CHEBI:30616"/>
    </ligand>
</feature>
<dbReference type="STRING" id="75913.A0A0K0FN46"/>
<evidence type="ECO:0000256" key="7">
    <source>
        <dbReference type="PROSITE-ProRule" id="PRU00191"/>
    </source>
</evidence>
<dbReference type="PROSITE" id="PS50011">
    <property type="entry name" value="PROTEIN_KINASE_DOM"/>
    <property type="match status" value="1"/>
</dbReference>
<dbReference type="SUPFAM" id="SSF55550">
    <property type="entry name" value="SH2 domain"/>
    <property type="match status" value="1"/>
</dbReference>
<dbReference type="FunFam" id="3.30.505.10:FF:000051">
    <property type="entry name" value="Tyrosine-protein kinase"/>
    <property type="match status" value="1"/>
</dbReference>
<feature type="compositionally biased region" description="Basic and acidic residues" evidence="10">
    <location>
        <begin position="427"/>
        <end position="437"/>
    </location>
</feature>
<dbReference type="AlphaFoldDB" id="A0A0K0FN46"/>
<name>A0A0K0FN46_STRVS</name>
<reference evidence="14" key="2">
    <citation type="submission" date="2015-08" db="UniProtKB">
        <authorList>
            <consortium name="WormBaseParasite"/>
        </authorList>
    </citation>
    <scope>IDENTIFICATION</scope>
</reference>
<protein>
    <recommendedName>
        <fullName evidence="9">Tyrosine-protein kinase</fullName>
        <ecNumber evidence="9">2.7.10.2</ecNumber>
    </recommendedName>
</protein>
<proteinExistence type="inferred from homology"/>
<dbReference type="Proteomes" id="UP000035680">
    <property type="component" value="Unassembled WGS sequence"/>
</dbReference>
<evidence type="ECO:0000256" key="4">
    <source>
        <dbReference type="ARBA" id="ARBA00022840"/>
    </source>
</evidence>
<reference evidence="13" key="1">
    <citation type="submission" date="2014-07" db="EMBL/GenBank/DDBJ databases">
        <authorList>
            <person name="Martin A.A"/>
            <person name="De Silva N."/>
        </authorList>
    </citation>
    <scope>NUCLEOTIDE SEQUENCE</scope>
</reference>
<evidence type="ECO:0000256" key="6">
    <source>
        <dbReference type="ARBA" id="ARBA00051245"/>
    </source>
</evidence>
<dbReference type="PANTHER" id="PTHR24418">
    <property type="entry name" value="TYROSINE-PROTEIN KINASE"/>
    <property type="match status" value="1"/>
</dbReference>
<dbReference type="Gene3D" id="3.30.200.20">
    <property type="entry name" value="Phosphorylase Kinase, domain 1"/>
    <property type="match status" value="1"/>
</dbReference>
<dbReference type="PRINTS" id="PR00109">
    <property type="entry name" value="TYRKINASE"/>
</dbReference>
<dbReference type="InterPro" id="IPR000980">
    <property type="entry name" value="SH2"/>
</dbReference>
<feature type="domain" description="SH2" evidence="11">
    <location>
        <begin position="38"/>
        <end position="141"/>
    </location>
</feature>
<dbReference type="InterPro" id="IPR011009">
    <property type="entry name" value="Kinase-like_dom_sf"/>
</dbReference>
<evidence type="ECO:0000313" key="13">
    <source>
        <dbReference type="Proteomes" id="UP000035680"/>
    </source>
</evidence>
<evidence type="ECO:0000256" key="3">
    <source>
        <dbReference type="ARBA" id="ARBA00022777"/>
    </source>
</evidence>
<evidence type="ECO:0000256" key="5">
    <source>
        <dbReference type="ARBA" id="ARBA00023137"/>
    </source>
</evidence>
<keyword evidence="2 8" id="KW-0547">Nucleotide-binding</keyword>
<dbReference type="Pfam" id="PF00017">
    <property type="entry name" value="SH2"/>
    <property type="match status" value="1"/>
</dbReference>
<dbReference type="InterPro" id="IPR000719">
    <property type="entry name" value="Prot_kinase_dom"/>
</dbReference>
<keyword evidence="13" id="KW-1185">Reference proteome</keyword>
<dbReference type="EC" id="2.7.10.2" evidence="9"/>
<dbReference type="SMART" id="SM00219">
    <property type="entry name" value="TyrKc"/>
    <property type="match status" value="1"/>
</dbReference>
<evidence type="ECO:0000256" key="8">
    <source>
        <dbReference type="PROSITE-ProRule" id="PRU10141"/>
    </source>
</evidence>
<comment type="similarity">
    <text evidence="9">Belongs to the protein kinase superfamily. Tyr protein kinase family.</text>
</comment>
<dbReference type="Pfam" id="PF07714">
    <property type="entry name" value="PK_Tyr_Ser-Thr"/>
    <property type="match status" value="1"/>
</dbReference>
<dbReference type="InterPro" id="IPR035849">
    <property type="entry name" value="Fes/Fps/Fer_SH2"/>
</dbReference>
<dbReference type="SMART" id="SM00252">
    <property type="entry name" value="SH2"/>
    <property type="match status" value="1"/>
</dbReference>
<dbReference type="InterPro" id="IPR001245">
    <property type="entry name" value="Ser-Thr/Tyr_kinase_cat_dom"/>
</dbReference>
<dbReference type="GO" id="GO:0005524">
    <property type="term" value="F:ATP binding"/>
    <property type="evidence" value="ECO:0007669"/>
    <property type="project" value="UniProtKB-UniRule"/>
</dbReference>
<dbReference type="FunFam" id="3.30.200.20:FF:000518">
    <property type="entry name" value="Tyrosine-protein kinase"/>
    <property type="match status" value="1"/>
</dbReference>
<dbReference type="PROSITE" id="PS00109">
    <property type="entry name" value="PROTEIN_KINASE_TYR"/>
    <property type="match status" value="1"/>
</dbReference>
<feature type="domain" description="Protein kinase" evidence="12">
    <location>
        <begin position="153"/>
        <end position="414"/>
    </location>
</feature>
<evidence type="ECO:0000256" key="1">
    <source>
        <dbReference type="ARBA" id="ARBA00022679"/>
    </source>
</evidence>
<dbReference type="PROSITE" id="PS00107">
    <property type="entry name" value="PROTEIN_KINASE_ATP"/>
    <property type="match status" value="1"/>
</dbReference>
<evidence type="ECO:0000259" key="11">
    <source>
        <dbReference type="PROSITE" id="PS50001"/>
    </source>
</evidence>
<evidence type="ECO:0000256" key="2">
    <source>
        <dbReference type="ARBA" id="ARBA00022741"/>
    </source>
</evidence>
<keyword evidence="1 9" id="KW-0808">Transferase</keyword>
<dbReference type="CDD" id="cd00192">
    <property type="entry name" value="PTKc"/>
    <property type="match status" value="1"/>
</dbReference>
<dbReference type="SUPFAM" id="SSF56112">
    <property type="entry name" value="Protein kinase-like (PK-like)"/>
    <property type="match status" value="1"/>
</dbReference>
<dbReference type="Gene3D" id="3.30.505.10">
    <property type="entry name" value="SH2 domain"/>
    <property type="match status" value="1"/>
</dbReference>
<organism evidence="13 14">
    <name type="scientific">Strongyloides venezuelensis</name>
    <name type="common">Threadworm</name>
    <dbReference type="NCBI Taxonomy" id="75913"/>
    <lineage>
        <taxon>Eukaryota</taxon>
        <taxon>Metazoa</taxon>
        <taxon>Ecdysozoa</taxon>
        <taxon>Nematoda</taxon>
        <taxon>Chromadorea</taxon>
        <taxon>Rhabditida</taxon>
        <taxon>Tylenchina</taxon>
        <taxon>Panagrolaimomorpha</taxon>
        <taxon>Strongyloidoidea</taxon>
        <taxon>Strongyloididae</taxon>
        <taxon>Strongyloides</taxon>
    </lineage>
</organism>
<feature type="region of interest" description="Disordered" evidence="10">
    <location>
        <begin position="427"/>
        <end position="449"/>
    </location>
</feature>
<dbReference type="PRINTS" id="PR00401">
    <property type="entry name" value="SH2DOMAIN"/>
</dbReference>
<dbReference type="InterPro" id="IPR017441">
    <property type="entry name" value="Protein_kinase_ATP_BS"/>
</dbReference>
<evidence type="ECO:0000313" key="14">
    <source>
        <dbReference type="WBParaSite" id="SVE_1042600.1"/>
    </source>
</evidence>
<evidence type="ECO:0000256" key="10">
    <source>
        <dbReference type="SAM" id="MobiDB-lite"/>
    </source>
</evidence>
<dbReference type="CDD" id="cd10361">
    <property type="entry name" value="SH2_Fps_family"/>
    <property type="match status" value="1"/>
</dbReference>
<evidence type="ECO:0000256" key="9">
    <source>
        <dbReference type="RuleBase" id="RU362096"/>
    </source>
</evidence>
<dbReference type="WBParaSite" id="SVE_1042600.1">
    <property type="protein sequence ID" value="SVE_1042600.1"/>
    <property type="gene ID" value="SVE_1042600"/>
</dbReference>
<dbReference type="InterPro" id="IPR050198">
    <property type="entry name" value="Non-receptor_tyrosine_kinases"/>
</dbReference>
<dbReference type="GO" id="GO:0004715">
    <property type="term" value="F:non-membrane spanning protein tyrosine kinase activity"/>
    <property type="evidence" value="ECO:0007669"/>
    <property type="project" value="UniProtKB-EC"/>
</dbReference>
<dbReference type="PROSITE" id="PS50001">
    <property type="entry name" value="SH2"/>
    <property type="match status" value="1"/>
</dbReference>